<reference evidence="1 2" key="1">
    <citation type="journal article" date="2015" name="Sci. Rep.">
        <title>Chromosome-level genome map provides insights into diverse defense mechanisms in the medicinal fungus Ganoderma sinense.</title>
        <authorList>
            <person name="Zhu Y."/>
            <person name="Xu J."/>
            <person name="Sun C."/>
            <person name="Zhou S."/>
            <person name="Xu H."/>
            <person name="Nelson D.R."/>
            <person name="Qian J."/>
            <person name="Song J."/>
            <person name="Luo H."/>
            <person name="Xiang L."/>
            <person name="Li Y."/>
            <person name="Xu Z."/>
            <person name="Ji A."/>
            <person name="Wang L."/>
            <person name="Lu S."/>
            <person name="Hayward A."/>
            <person name="Sun W."/>
            <person name="Li X."/>
            <person name="Schwartz D.C."/>
            <person name="Wang Y."/>
            <person name="Chen S."/>
        </authorList>
    </citation>
    <scope>NUCLEOTIDE SEQUENCE [LARGE SCALE GENOMIC DNA]</scope>
    <source>
        <strain evidence="1 2">ZZ0214-1</strain>
    </source>
</reference>
<dbReference type="EMBL" id="AYKW01000038">
    <property type="protein sequence ID" value="PIL26763.1"/>
    <property type="molecule type" value="Genomic_DNA"/>
</dbReference>
<name>A0A2G8RZ17_9APHY</name>
<accession>A0A2G8RZ17</accession>
<organism evidence="1 2">
    <name type="scientific">Ganoderma sinense ZZ0214-1</name>
    <dbReference type="NCBI Taxonomy" id="1077348"/>
    <lineage>
        <taxon>Eukaryota</taxon>
        <taxon>Fungi</taxon>
        <taxon>Dikarya</taxon>
        <taxon>Basidiomycota</taxon>
        <taxon>Agaricomycotina</taxon>
        <taxon>Agaricomycetes</taxon>
        <taxon>Polyporales</taxon>
        <taxon>Polyporaceae</taxon>
        <taxon>Ganoderma</taxon>
    </lineage>
</organism>
<evidence type="ECO:0000313" key="1">
    <source>
        <dbReference type="EMBL" id="PIL26763.1"/>
    </source>
</evidence>
<dbReference type="Proteomes" id="UP000230002">
    <property type="component" value="Unassembled WGS sequence"/>
</dbReference>
<sequence>MASTADIDALIAALLSYVFQSFYNDGLHADTSLEPAGNHTPSLSLLDSFAVLLAHHPGCDAVAATAQTHQPGQTSIYICPSPSIPPGFHDNVKQWVSLFSAMRKNFTEGVQPERDGDESAFSESEKRFILFSLRLCYPTMRHRAMRRGLRAWNRLIEEPEPEPVADSELDEWERESMEEEGRLRAELADDLRHLSELAQSFVECVSRESLGDDGDVLRFYALCVSIRDAMQGPVLEFLNEYVYLAWGTDMVLKHLRVPLAVSSLIALSRAPKLHFDDQCSIVVLDPSLGSRPFSATMSEEHLAARFGEMYGLWEDVMCQFNKLAVVKGTGKPECRGDLQWNAQERVLSSPAGRPAIIHPEVMLIQHLVDHNEGEKKGYIACSEVPCYASVRYAGAVNTALEAGFTMRTDDPNWCRLESVAPWVMPDAAGQEVVDVMKEALLQDLDVLVQEWLRM</sequence>
<protein>
    <submittedName>
        <fullName evidence="1">Uncharacterized protein</fullName>
    </submittedName>
</protein>
<proteinExistence type="predicted"/>
<comment type="caution">
    <text evidence="1">The sequence shown here is derived from an EMBL/GenBank/DDBJ whole genome shotgun (WGS) entry which is preliminary data.</text>
</comment>
<evidence type="ECO:0000313" key="2">
    <source>
        <dbReference type="Proteomes" id="UP000230002"/>
    </source>
</evidence>
<gene>
    <name evidence="1" type="ORF">GSI_11178</name>
</gene>
<dbReference type="AlphaFoldDB" id="A0A2G8RZ17"/>
<keyword evidence="2" id="KW-1185">Reference proteome</keyword>